<dbReference type="EMBL" id="LAZR01009963">
    <property type="protein sequence ID" value="KKM69582.1"/>
    <property type="molecule type" value="Genomic_DNA"/>
</dbReference>
<evidence type="ECO:0000313" key="1">
    <source>
        <dbReference type="EMBL" id="KKM69582.1"/>
    </source>
</evidence>
<organism evidence="1">
    <name type="scientific">marine sediment metagenome</name>
    <dbReference type="NCBI Taxonomy" id="412755"/>
    <lineage>
        <taxon>unclassified sequences</taxon>
        <taxon>metagenomes</taxon>
        <taxon>ecological metagenomes</taxon>
    </lineage>
</organism>
<sequence length="120" mass="14276">MTQTWRDKEIKPDIEYDSNFKSAFFWGCDDGFTPLPVLINRCQNLIISKRCRAEDKEFDGISPVDDMRVYVNQKIFDRFIDPMEFNRKDYFTIEIDETVQDDMIIVSTLDQKYIEAVKIV</sequence>
<reference evidence="1" key="1">
    <citation type="journal article" date="2015" name="Nature">
        <title>Complex archaea that bridge the gap between prokaryotes and eukaryotes.</title>
        <authorList>
            <person name="Spang A."/>
            <person name="Saw J.H."/>
            <person name="Jorgensen S.L."/>
            <person name="Zaremba-Niedzwiedzka K."/>
            <person name="Martijn J."/>
            <person name="Lind A.E."/>
            <person name="van Eijk R."/>
            <person name="Schleper C."/>
            <person name="Guy L."/>
            <person name="Ettema T.J."/>
        </authorList>
    </citation>
    <scope>NUCLEOTIDE SEQUENCE</scope>
</reference>
<name>A0A0F9MK70_9ZZZZ</name>
<dbReference type="AlphaFoldDB" id="A0A0F9MK70"/>
<accession>A0A0F9MK70</accession>
<protein>
    <submittedName>
        <fullName evidence="1">Uncharacterized protein</fullName>
    </submittedName>
</protein>
<comment type="caution">
    <text evidence="1">The sequence shown here is derived from an EMBL/GenBank/DDBJ whole genome shotgun (WGS) entry which is preliminary data.</text>
</comment>
<proteinExistence type="predicted"/>
<gene>
    <name evidence="1" type="ORF">LCGC14_1449320</name>
</gene>